<dbReference type="RefSeq" id="WP_189124575.1">
    <property type="nucleotide sequence ID" value="NZ_BMNH01000006.1"/>
</dbReference>
<comment type="caution">
    <text evidence="1">The sequence shown here is derived from an EMBL/GenBank/DDBJ whole genome shotgun (WGS) entry which is preliminary data.</text>
</comment>
<evidence type="ECO:0000313" key="2">
    <source>
        <dbReference type="Proteomes" id="UP000646523"/>
    </source>
</evidence>
<reference evidence="1" key="2">
    <citation type="submission" date="2020-09" db="EMBL/GenBank/DDBJ databases">
        <authorList>
            <person name="Sun Q."/>
            <person name="Zhou Y."/>
        </authorList>
    </citation>
    <scope>NUCLEOTIDE SEQUENCE</scope>
    <source>
        <strain evidence="1">CGMCC 4.7368</strain>
    </source>
</reference>
<gene>
    <name evidence="1" type="ORF">GCM10012289_28540</name>
</gene>
<keyword evidence="2" id="KW-1185">Reference proteome</keyword>
<reference evidence="1" key="1">
    <citation type="journal article" date="2014" name="Int. J. Syst. Evol. Microbiol.">
        <title>Complete genome sequence of Corynebacterium casei LMG S-19264T (=DSM 44701T), isolated from a smear-ripened cheese.</title>
        <authorList>
            <consortium name="US DOE Joint Genome Institute (JGI-PGF)"/>
            <person name="Walter F."/>
            <person name="Albersmeier A."/>
            <person name="Kalinowski J."/>
            <person name="Ruckert C."/>
        </authorList>
    </citation>
    <scope>NUCLEOTIDE SEQUENCE</scope>
    <source>
        <strain evidence="1">CGMCC 4.7368</strain>
    </source>
</reference>
<dbReference type="EMBL" id="BMNH01000006">
    <property type="protein sequence ID" value="GGO68835.1"/>
    <property type="molecule type" value="Genomic_DNA"/>
</dbReference>
<dbReference type="AlphaFoldDB" id="A0A917YY92"/>
<proteinExistence type="predicted"/>
<accession>A0A917YY92</accession>
<dbReference type="Proteomes" id="UP000646523">
    <property type="component" value="Unassembled WGS sequence"/>
</dbReference>
<organism evidence="1 2">
    <name type="scientific">Nonomuraea cavernae</name>
    <dbReference type="NCBI Taxonomy" id="2045107"/>
    <lineage>
        <taxon>Bacteria</taxon>
        <taxon>Bacillati</taxon>
        <taxon>Actinomycetota</taxon>
        <taxon>Actinomycetes</taxon>
        <taxon>Streptosporangiales</taxon>
        <taxon>Streptosporangiaceae</taxon>
        <taxon>Nonomuraea</taxon>
    </lineage>
</organism>
<sequence>MGSRPARAAFNVGDPAQLGVGRANYRTADVELLNALADALTPGNPYDVSSP</sequence>
<evidence type="ECO:0000313" key="1">
    <source>
        <dbReference type="EMBL" id="GGO68835.1"/>
    </source>
</evidence>
<name>A0A917YY92_9ACTN</name>
<protein>
    <submittedName>
        <fullName evidence="1">Uncharacterized protein</fullName>
    </submittedName>
</protein>